<reference evidence="2 3" key="1">
    <citation type="journal article" date="2008" name="Proc. Natl. Acad. Sci. U.S.A.">
        <title>Niche adaptation and genome expansion in the chlorophyll d-producing cyanobacterium Acaryochloris marina.</title>
        <authorList>
            <person name="Swingley W.D."/>
            <person name="Chen M."/>
            <person name="Cheung P.C."/>
            <person name="Conrad A.L."/>
            <person name="Dejesa L.C."/>
            <person name="Hao J."/>
            <person name="Honchak B.M."/>
            <person name="Karbach L.E."/>
            <person name="Kurdoglu A."/>
            <person name="Lahiri S."/>
            <person name="Mastrian S.D."/>
            <person name="Miyashita H."/>
            <person name="Page L."/>
            <person name="Ramakrishna P."/>
            <person name="Satoh S."/>
            <person name="Sattley W.M."/>
            <person name="Shimada Y."/>
            <person name="Taylor H.L."/>
            <person name="Tomo T."/>
            <person name="Tsuchiya T."/>
            <person name="Wang Z.T."/>
            <person name="Raymond J."/>
            <person name="Mimuro M."/>
            <person name="Blankenship R.E."/>
            <person name="Touchman J.W."/>
        </authorList>
    </citation>
    <scope>NUCLEOTIDE SEQUENCE [LARGE SCALE GENOMIC DNA]</scope>
    <source>
        <strain evidence="3">MBIC 11017</strain>
    </source>
</reference>
<dbReference type="PANTHER" id="PTHR47396">
    <property type="entry name" value="TYPE I RESTRICTION ENZYME ECOKI R PROTEIN"/>
    <property type="match status" value="1"/>
</dbReference>
<feature type="domain" description="Helicase ATP-binding" evidence="1">
    <location>
        <begin position="178"/>
        <end position="344"/>
    </location>
</feature>
<dbReference type="OrthoDB" id="9802848at2"/>
<gene>
    <name evidence="2" type="ordered locus">AM1_2237</name>
</gene>
<dbReference type="InterPro" id="IPR006935">
    <property type="entry name" value="Helicase/UvrB_N"/>
</dbReference>
<dbReference type="HOGENOM" id="CLU_018958_0_0_3"/>
<dbReference type="NCBIfam" id="NF046051">
    <property type="entry name" value="restrict_EcoAI"/>
    <property type="match status" value="1"/>
</dbReference>
<dbReference type="SMART" id="SM00487">
    <property type="entry name" value="DEXDc"/>
    <property type="match status" value="1"/>
</dbReference>
<sequence length="784" mass="89583">MTKKSLSEVDICDRYITPAIDAAGWKKSQIRREYGFTDGQIIVRGQLTTRGKRKRADYLLFYPQNQPIAVIEAKDNKHSLGAGMQQALGYAETLQVPFVFSSNGDGFLLHDRSGTYPQVEQALALEVFPSPDELWQRYRQSQGLLGVDEALLTSPYYFEIGGKKPRYYQQLAINQTLAAIAKGQKRCLLVMATGAGKTYTVFNIIWRLWKKRVVKRVLFLADRNALVDQTITNDFRPFGQVMTKLTRKLVDDNGKIDTSYEVYLGIYQAIIGQEGQEDLYSKFPADFFDLIVIDECHRGSAAEDSNWRQVLDYFTSATQLGLTATPKETQYVSNIDYFGEPIYTYSLRQGIEDGFLAPFRRVQVQLDKDIEGWIPDANEVDDQGQLIEQREYNLRDFDRNIVFDQRTQAVAEYVSEFLHQGDPMRKTIVFCEDIDHAERMRQAFVNVAVNRPLVEQDRRYVMRVTGDDKEGKAQLDHFINPKEDYPVITTTSKLMTTGVDAQTCHVIVLDRRIQSMTEFKQIVGRGTRLRPDFGKNFFTIIDFRNATALFNDEDWDGPPIQDEQFGVGPSSAQSEPRDVTLDPAFDDGSAERVKYQVGRQEFMVARERVSYYDKEGKLTTESLKDYNRRTINEAYQSLDRFLGKWNKADRKSAILEELQSHGVMVEALAKQVGAEYDLFDLICHVAFDQPPKTRRERANQVRKRDVFTQYGETARAVLEGLLEKYADQGVVSMEDAKVLQLEPFAQLGTPVELLKQFGGKKQYRAAVSELARMLYDDESASPGA</sequence>
<organism evidence="2 3">
    <name type="scientific">Acaryochloris marina (strain MBIC 11017)</name>
    <dbReference type="NCBI Taxonomy" id="329726"/>
    <lineage>
        <taxon>Bacteria</taxon>
        <taxon>Bacillati</taxon>
        <taxon>Cyanobacteriota</taxon>
        <taxon>Cyanophyceae</taxon>
        <taxon>Acaryochloridales</taxon>
        <taxon>Acaryochloridaceae</taxon>
        <taxon>Acaryochloris</taxon>
    </lineage>
</organism>
<name>B0C0Z1_ACAM1</name>
<dbReference type="InterPro" id="IPR014001">
    <property type="entry name" value="Helicase_ATP-bd"/>
</dbReference>
<dbReference type="AlphaFoldDB" id="B0C0Z1"/>
<dbReference type="Gene3D" id="3.90.1570.30">
    <property type="match status" value="1"/>
</dbReference>
<protein>
    <submittedName>
        <fullName evidence="2">Type I restriction-modification system, R subunit, putative</fullName>
    </submittedName>
</protein>
<dbReference type="REBASE" id="16402">
    <property type="entry name" value="AmaMORF2236P"/>
</dbReference>
<evidence type="ECO:0000313" key="3">
    <source>
        <dbReference type="Proteomes" id="UP000000268"/>
    </source>
</evidence>
<dbReference type="Pfam" id="PF13588">
    <property type="entry name" value="HSDR_N_2"/>
    <property type="match status" value="1"/>
</dbReference>
<dbReference type="PANTHER" id="PTHR47396:SF1">
    <property type="entry name" value="ATP-DEPENDENT HELICASE IRC3-RELATED"/>
    <property type="match status" value="1"/>
</dbReference>
<dbReference type="RefSeq" id="WP_012162726.1">
    <property type="nucleotide sequence ID" value="NC_009925.1"/>
</dbReference>
<dbReference type="Proteomes" id="UP000000268">
    <property type="component" value="Chromosome"/>
</dbReference>
<proteinExistence type="predicted"/>
<dbReference type="CDD" id="cd18799">
    <property type="entry name" value="SF2_C_EcoAI-like"/>
    <property type="match status" value="1"/>
</dbReference>
<dbReference type="InterPro" id="IPR050742">
    <property type="entry name" value="Helicase_Restrict-Modif_Enz"/>
</dbReference>
<dbReference type="InterPro" id="IPR029464">
    <property type="entry name" value="HSDR_N"/>
</dbReference>
<dbReference type="GO" id="GO:0005524">
    <property type="term" value="F:ATP binding"/>
    <property type="evidence" value="ECO:0007669"/>
    <property type="project" value="InterPro"/>
</dbReference>
<dbReference type="SUPFAM" id="SSF52540">
    <property type="entry name" value="P-loop containing nucleoside triphosphate hydrolases"/>
    <property type="match status" value="2"/>
</dbReference>
<dbReference type="Gene3D" id="3.40.50.300">
    <property type="entry name" value="P-loop containing nucleotide triphosphate hydrolases"/>
    <property type="match status" value="2"/>
</dbReference>
<dbReference type="PROSITE" id="PS51192">
    <property type="entry name" value="HELICASE_ATP_BIND_1"/>
    <property type="match status" value="1"/>
</dbReference>
<dbReference type="EMBL" id="CP000828">
    <property type="protein sequence ID" value="ABW27250.1"/>
    <property type="molecule type" value="Genomic_DNA"/>
</dbReference>
<dbReference type="InterPro" id="IPR027417">
    <property type="entry name" value="P-loop_NTPase"/>
</dbReference>
<accession>B0C0Z1</accession>
<dbReference type="Pfam" id="PF08463">
    <property type="entry name" value="EcoEI_R_C"/>
    <property type="match status" value="1"/>
</dbReference>
<evidence type="ECO:0000313" key="2">
    <source>
        <dbReference type="EMBL" id="ABW27250.1"/>
    </source>
</evidence>
<dbReference type="eggNOG" id="COG4096">
    <property type="taxonomic scope" value="Bacteria"/>
</dbReference>
<dbReference type="CDD" id="cd18032">
    <property type="entry name" value="DEXHc_RE_I_III_res"/>
    <property type="match status" value="1"/>
</dbReference>
<dbReference type="Pfam" id="PF04851">
    <property type="entry name" value="ResIII"/>
    <property type="match status" value="1"/>
</dbReference>
<dbReference type="GO" id="GO:0005829">
    <property type="term" value="C:cytosol"/>
    <property type="evidence" value="ECO:0007669"/>
    <property type="project" value="TreeGrafter"/>
</dbReference>
<dbReference type="GO" id="GO:0003677">
    <property type="term" value="F:DNA binding"/>
    <property type="evidence" value="ECO:0007669"/>
    <property type="project" value="InterPro"/>
</dbReference>
<dbReference type="GO" id="GO:0016787">
    <property type="term" value="F:hydrolase activity"/>
    <property type="evidence" value="ECO:0007669"/>
    <property type="project" value="InterPro"/>
</dbReference>
<dbReference type="KEGG" id="amr:AM1_2237"/>
<dbReference type="InterPro" id="IPR013670">
    <property type="entry name" value="EcoEI_R_C_dom"/>
</dbReference>
<dbReference type="STRING" id="329726.AM1_2237"/>
<evidence type="ECO:0000259" key="1">
    <source>
        <dbReference type="PROSITE" id="PS51192"/>
    </source>
</evidence>
<dbReference type="GO" id="GO:0006304">
    <property type="term" value="P:DNA modification"/>
    <property type="evidence" value="ECO:0007669"/>
    <property type="project" value="InterPro"/>
</dbReference>
<keyword evidence="3" id="KW-1185">Reference proteome</keyword>